<dbReference type="PANTHER" id="PTHR42938">
    <property type="entry name" value="FORMATE DEHYDROGENASE 1"/>
    <property type="match status" value="1"/>
</dbReference>
<dbReference type="Gene3D" id="3.30.1370.170">
    <property type="match status" value="1"/>
</dbReference>
<gene>
    <name evidence="5" type="primary">pdxB</name>
    <name evidence="9" type="ORF">SAMN04487962_11617</name>
</gene>
<dbReference type="InterPro" id="IPR006140">
    <property type="entry name" value="D-isomer_DH_NAD-bd"/>
</dbReference>
<organism evidence="9 10">
    <name type="scientific">Marinobacter segnicrescens</name>
    <dbReference type="NCBI Taxonomy" id="430453"/>
    <lineage>
        <taxon>Bacteria</taxon>
        <taxon>Pseudomonadati</taxon>
        <taxon>Pseudomonadota</taxon>
        <taxon>Gammaproteobacteria</taxon>
        <taxon>Pseudomonadales</taxon>
        <taxon>Marinobacteraceae</taxon>
        <taxon>Marinobacter</taxon>
    </lineage>
</organism>
<dbReference type="GO" id="GO:0033711">
    <property type="term" value="F:4-phosphoerythronate dehydrogenase activity"/>
    <property type="evidence" value="ECO:0007669"/>
    <property type="project" value="UniProtKB-EC"/>
</dbReference>
<feature type="domain" description="D-isomer specific 2-hydroxyacid dehydrogenase catalytic" evidence="6">
    <location>
        <begin position="36"/>
        <end position="281"/>
    </location>
</feature>
<dbReference type="AlphaFoldDB" id="A0A1I0G9R3"/>
<comment type="pathway">
    <text evidence="5">Cofactor biosynthesis; pyridoxine 5'-phosphate biosynthesis; pyridoxine 5'-phosphate from D-erythrose 4-phosphate: step 2/5.</text>
</comment>
<dbReference type="GO" id="GO:0008615">
    <property type="term" value="P:pyridoxine biosynthetic process"/>
    <property type="evidence" value="ECO:0007669"/>
    <property type="project" value="UniProtKB-UniRule"/>
</dbReference>
<keyword evidence="10" id="KW-1185">Reference proteome</keyword>
<feature type="binding site" evidence="5">
    <location>
        <position position="261"/>
    </location>
    <ligand>
        <name>substrate</name>
    </ligand>
</feature>
<dbReference type="InterPro" id="IPR006139">
    <property type="entry name" value="D-isomer_2_OHA_DH_cat_dom"/>
</dbReference>
<feature type="binding site" evidence="5">
    <location>
        <position position="48"/>
    </location>
    <ligand>
        <name>substrate</name>
    </ligand>
</feature>
<dbReference type="Gene3D" id="3.40.50.720">
    <property type="entry name" value="NAD(P)-binding Rossmann-like Domain"/>
    <property type="match status" value="2"/>
</dbReference>
<sequence>MASLRIVADENIPLLEAFCGDLGPLTRVNGRNLDRDQLKEADVLLVRSVTRIDQALLAETPVRFVGTATIGTDHVDIPWLEAQDIAFASAPGCNASSVVQYVLSVLSLFLQRSERRTLDGLTVGIIGAGNVGGRLVRVLSGLGVTVRVSDPPLESIGADFPFAPIDDVLACDVISLHAPLLRDGPHPTWHLLDRQRLARLRGGQLLINSGRGAVVDSLALLERLQQTDPPLVVLDVWENEPTPVPELLDRCWLATPHIAGYSLEGKSRGTEMIARALRQWAGLSMTPAMEGLLPPPPVSGLQFTAQCAPLDALHRALMTCYDPRDDDARLRKLFTSAVSTGQSSGPSFDRLRKEYPVRREPTSLSVSVADTGGNTEAARLLSRAGFTVST</sequence>
<feature type="active site" evidence="5">
    <location>
        <position position="211"/>
    </location>
</feature>
<evidence type="ECO:0000256" key="4">
    <source>
        <dbReference type="ARBA" id="ARBA00023096"/>
    </source>
</evidence>
<comment type="similarity">
    <text evidence="5">Belongs to the D-isomer specific 2-hydroxyacid dehydrogenase family. PdxB subfamily.</text>
</comment>
<dbReference type="EMBL" id="FOHZ01000016">
    <property type="protein sequence ID" value="SET66671.1"/>
    <property type="molecule type" value="Genomic_DNA"/>
</dbReference>
<dbReference type="STRING" id="430453.SAMN04487962_11617"/>
<feature type="active site" description="Proton donor" evidence="5">
    <location>
        <position position="257"/>
    </location>
</feature>
<keyword evidence="3 5" id="KW-0520">NAD</keyword>
<dbReference type="GO" id="GO:0046983">
    <property type="term" value="F:protein dimerization activity"/>
    <property type="evidence" value="ECO:0007669"/>
    <property type="project" value="InterPro"/>
</dbReference>
<dbReference type="GO" id="GO:0036001">
    <property type="term" value="P:'de novo' pyridoxal 5'-phosphate biosynthetic process"/>
    <property type="evidence" value="ECO:0007669"/>
    <property type="project" value="TreeGrafter"/>
</dbReference>
<dbReference type="SUPFAM" id="SSF51735">
    <property type="entry name" value="NAD(P)-binding Rossmann-fold domains"/>
    <property type="match status" value="1"/>
</dbReference>
<dbReference type="GO" id="GO:0051287">
    <property type="term" value="F:NAD binding"/>
    <property type="evidence" value="ECO:0007669"/>
    <property type="project" value="InterPro"/>
</dbReference>
<dbReference type="GO" id="GO:0005829">
    <property type="term" value="C:cytosol"/>
    <property type="evidence" value="ECO:0007669"/>
    <property type="project" value="TreeGrafter"/>
</dbReference>
<keyword evidence="4 5" id="KW-0664">Pyridoxine biosynthesis</keyword>
<proteinExistence type="inferred from homology"/>
<dbReference type="InterPro" id="IPR036291">
    <property type="entry name" value="NAD(P)-bd_dom_sf"/>
</dbReference>
<dbReference type="InterPro" id="IPR024531">
    <property type="entry name" value="Erythronate-4-P_DHase_dimer"/>
</dbReference>
<dbReference type="Pfam" id="PF02826">
    <property type="entry name" value="2-Hacid_dh_C"/>
    <property type="match status" value="1"/>
</dbReference>
<evidence type="ECO:0000256" key="3">
    <source>
        <dbReference type="ARBA" id="ARBA00023027"/>
    </source>
</evidence>
<dbReference type="PROSITE" id="PS00671">
    <property type="entry name" value="D_2_HYDROXYACID_DH_3"/>
    <property type="match status" value="1"/>
</dbReference>
<feature type="binding site" evidence="5">
    <location>
        <position position="235"/>
    </location>
    <ligand>
        <name>NAD(+)</name>
        <dbReference type="ChEBI" id="CHEBI:57540"/>
    </ligand>
</feature>
<comment type="subcellular location">
    <subcellularLocation>
        <location evidence="5">Cytoplasm</location>
    </subcellularLocation>
</comment>
<keyword evidence="1 5" id="KW-0963">Cytoplasm</keyword>
<feature type="domain" description="Erythronate-4-phosphate dehydrogenase dimerisation" evidence="8">
    <location>
        <begin position="292"/>
        <end position="381"/>
    </location>
</feature>
<feature type="binding site" evidence="5">
    <location>
        <position position="69"/>
    </location>
    <ligand>
        <name>substrate</name>
    </ligand>
</feature>
<comment type="function">
    <text evidence="5">Catalyzes the oxidation of erythronate-4-phosphate to 3-hydroxy-2-oxo-4-phosphonooxybutanoate.</text>
</comment>
<dbReference type="Pfam" id="PF00389">
    <property type="entry name" value="2-Hacid_dh"/>
    <property type="match status" value="1"/>
</dbReference>
<evidence type="ECO:0000256" key="1">
    <source>
        <dbReference type="ARBA" id="ARBA00022490"/>
    </source>
</evidence>
<comment type="catalytic activity">
    <reaction evidence="5">
        <text>4-phospho-D-erythronate + NAD(+) = (R)-3-hydroxy-2-oxo-4-phosphooxybutanoate + NADH + H(+)</text>
        <dbReference type="Rhea" id="RHEA:18829"/>
        <dbReference type="ChEBI" id="CHEBI:15378"/>
        <dbReference type="ChEBI" id="CHEBI:57540"/>
        <dbReference type="ChEBI" id="CHEBI:57945"/>
        <dbReference type="ChEBI" id="CHEBI:58538"/>
        <dbReference type="ChEBI" id="CHEBI:58766"/>
        <dbReference type="EC" id="1.1.1.290"/>
    </reaction>
</comment>
<evidence type="ECO:0000259" key="6">
    <source>
        <dbReference type="Pfam" id="PF00389"/>
    </source>
</evidence>
<dbReference type="Proteomes" id="UP000198762">
    <property type="component" value="Unassembled WGS sequence"/>
</dbReference>
<dbReference type="CDD" id="cd12158">
    <property type="entry name" value="ErythrP_dh"/>
    <property type="match status" value="1"/>
</dbReference>
<accession>A0A1I0G9R3</accession>
<dbReference type="InterPro" id="IPR038251">
    <property type="entry name" value="PdxB_dimer_sf"/>
</dbReference>
<evidence type="ECO:0000313" key="10">
    <source>
        <dbReference type="Proteomes" id="UP000198762"/>
    </source>
</evidence>
<dbReference type="HAMAP" id="MF_01825">
    <property type="entry name" value="PdxB"/>
    <property type="match status" value="1"/>
</dbReference>
<comment type="subunit">
    <text evidence="5">Homodimer.</text>
</comment>
<evidence type="ECO:0000259" key="8">
    <source>
        <dbReference type="Pfam" id="PF11890"/>
    </source>
</evidence>
<dbReference type="InterPro" id="IPR020921">
    <property type="entry name" value="Erythronate-4-P_DHase"/>
</dbReference>
<protein>
    <recommendedName>
        <fullName evidence="5">Erythronate-4-phosphate dehydrogenase</fullName>
        <ecNumber evidence="5">1.1.1.290</ecNumber>
    </recommendedName>
</protein>
<dbReference type="SUPFAM" id="SSF52283">
    <property type="entry name" value="Formate/glycerate dehydrogenase catalytic domain-like"/>
    <property type="match status" value="1"/>
</dbReference>
<feature type="domain" description="D-isomer specific 2-hydroxyacid dehydrogenase NAD-binding" evidence="7">
    <location>
        <begin position="114"/>
        <end position="259"/>
    </location>
</feature>
<evidence type="ECO:0000256" key="2">
    <source>
        <dbReference type="ARBA" id="ARBA00023002"/>
    </source>
</evidence>
<evidence type="ECO:0000259" key="7">
    <source>
        <dbReference type="Pfam" id="PF02826"/>
    </source>
</evidence>
<feature type="binding site" evidence="5">
    <location>
        <position position="150"/>
    </location>
    <ligand>
        <name>NAD(+)</name>
        <dbReference type="ChEBI" id="CHEBI:57540"/>
    </ligand>
</feature>
<name>A0A1I0G9R3_9GAMM</name>
<feature type="active site" evidence="5">
    <location>
        <position position="240"/>
    </location>
</feature>
<dbReference type="Pfam" id="PF11890">
    <property type="entry name" value="DUF3410"/>
    <property type="match status" value="1"/>
</dbReference>
<keyword evidence="2 5" id="KW-0560">Oxidoreductase</keyword>
<feature type="binding site" evidence="5">
    <location>
        <position position="260"/>
    </location>
    <ligand>
        <name>NAD(+)</name>
        <dbReference type="ChEBI" id="CHEBI:57540"/>
    </ligand>
</feature>
<dbReference type="PANTHER" id="PTHR42938:SF9">
    <property type="entry name" value="FORMATE DEHYDROGENASE 1"/>
    <property type="match status" value="1"/>
</dbReference>
<dbReference type="EC" id="1.1.1.290" evidence="5"/>
<reference evidence="10" key="1">
    <citation type="submission" date="2016-10" db="EMBL/GenBank/DDBJ databases">
        <authorList>
            <person name="Varghese N."/>
            <person name="Submissions S."/>
        </authorList>
    </citation>
    <scope>NUCLEOTIDE SEQUENCE [LARGE SCALE GENOMIC DNA]</scope>
    <source>
        <strain evidence="10">CGMCC 1.6489</strain>
    </source>
</reference>
<comment type="caution">
    <text evidence="5">Lacks conserved residue(s) required for the propagation of feature annotation.</text>
</comment>
<dbReference type="InterPro" id="IPR029753">
    <property type="entry name" value="D-isomer_DH_CS"/>
</dbReference>
<evidence type="ECO:0000256" key="5">
    <source>
        <dbReference type="HAMAP-Rule" id="MF_01825"/>
    </source>
</evidence>
<dbReference type="UniPathway" id="UPA00244">
    <property type="reaction ID" value="UER00310"/>
</dbReference>
<evidence type="ECO:0000313" key="9">
    <source>
        <dbReference type="EMBL" id="SET66671.1"/>
    </source>
</evidence>